<dbReference type="GO" id="GO:0005886">
    <property type="term" value="C:plasma membrane"/>
    <property type="evidence" value="ECO:0007669"/>
    <property type="project" value="UniProtKB-SubCell"/>
</dbReference>
<feature type="transmembrane region" description="Helical" evidence="5">
    <location>
        <begin position="138"/>
        <end position="159"/>
    </location>
</feature>
<proteinExistence type="inferred from homology"/>
<feature type="transmembrane region" description="Helical" evidence="5">
    <location>
        <begin position="47"/>
        <end position="70"/>
    </location>
</feature>
<feature type="transmembrane region" description="Helical" evidence="5">
    <location>
        <begin position="246"/>
        <end position="264"/>
    </location>
</feature>
<feature type="transmembrane region" description="Helical" evidence="5">
    <location>
        <begin position="6"/>
        <end position="27"/>
    </location>
</feature>
<organism evidence="6 7">
    <name type="scientific">Flammeovirga agarivorans</name>
    <dbReference type="NCBI Taxonomy" id="2726742"/>
    <lineage>
        <taxon>Bacteria</taxon>
        <taxon>Pseudomonadati</taxon>
        <taxon>Bacteroidota</taxon>
        <taxon>Cytophagia</taxon>
        <taxon>Cytophagales</taxon>
        <taxon>Flammeovirgaceae</taxon>
        <taxon>Flammeovirga</taxon>
    </lineage>
</organism>
<dbReference type="AlphaFoldDB" id="A0A7X8SP18"/>
<evidence type="ECO:0000256" key="4">
    <source>
        <dbReference type="ARBA" id="ARBA00023136"/>
    </source>
</evidence>
<feature type="transmembrane region" description="Helical" evidence="5">
    <location>
        <begin position="110"/>
        <end position="132"/>
    </location>
</feature>
<gene>
    <name evidence="6" type="ORF">HGP29_21190</name>
</gene>
<accession>A0A7X8SP18</accession>
<dbReference type="EMBL" id="JABAIL010000007">
    <property type="protein sequence ID" value="NLR93729.1"/>
    <property type="molecule type" value="Genomic_DNA"/>
</dbReference>
<keyword evidence="7" id="KW-1185">Reference proteome</keyword>
<reference evidence="6 7" key="1">
    <citation type="submission" date="2020-04" db="EMBL/GenBank/DDBJ databases">
        <title>Flammeovirga sp. SR4, a novel species isolated from seawater.</title>
        <authorList>
            <person name="Wang X."/>
        </authorList>
    </citation>
    <scope>NUCLEOTIDE SEQUENCE [LARGE SCALE GENOMIC DNA]</scope>
    <source>
        <strain evidence="6 7">SR4</strain>
    </source>
</reference>
<sequence>MMNEISIKQIFLALLVLSGIWFCIALFNSYKNQKAKTNVNKREAIGLAITGFVANFFDTLGIGSFAIMTSSFKNFKLVDDKLIPGTLNVGVAIVCITQAFLFIDAVKVDTLTLMSMIVSALGGALIGASIVSKLNKQHIQLVMTIALFIMGITMILKMAGLLPGGDEASTVNGFTGEKLVIACVANFVFGALNTIGIGLFAPCMVTLSLLGLHPSCIFPIMMGSTALLVPFAGIKYIKEDVHNMNGSILINIFGTIGVFVAFFLVKQMDLVMLKYLVIIVVGYTTWEMGKSYIKSKVDTKKENQRLQNQ</sequence>
<evidence type="ECO:0000256" key="3">
    <source>
        <dbReference type="ARBA" id="ARBA00022989"/>
    </source>
</evidence>
<dbReference type="PANTHER" id="PTHR43483:SF3">
    <property type="entry name" value="MEMBRANE TRANSPORTER PROTEIN HI_0806-RELATED"/>
    <property type="match status" value="1"/>
</dbReference>
<name>A0A7X8SP18_9BACT</name>
<comment type="similarity">
    <text evidence="5">Belongs to the 4-toluene sulfonate uptake permease (TSUP) (TC 2.A.102) family.</text>
</comment>
<evidence type="ECO:0000313" key="7">
    <source>
        <dbReference type="Proteomes" id="UP000585050"/>
    </source>
</evidence>
<dbReference type="Pfam" id="PF01925">
    <property type="entry name" value="TauE"/>
    <property type="match status" value="1"/>
</dbReference>
<dbReference type="InterPro" id="IPR002781">
    <property type="entry name" value="TM_pro_TauE-like"/>
</dbReference>
<protein>
    <recommendedName>
        <fullName evidence="5">Probable membrane transporter protein</fullName>
    </recommendedName>
</protein>
<dbReference type="Proteomes" id="UP000585050">
    <property type="component" value="Unassembled WGS sequence"/>
</dbReference>
<comment type="caution">
    <text evidence="6">The sequence shown here is derived from an EMBL/GenBank/DDBJ whole genome shotgun (WGS) entry which is preliminary data.</text>
</comment>
<evidence type="ECO:0000256" key="5">
    <source>
        <dbReference type="RuleBase" id="RU363041"/>
    </source>
</evidence>
<keyword evidence="5" id="KW-1003">Cell membrane</keyword>
<feature type="transmembrane region" description="Helical" evidence="5">
    <location>
        <begin position="270"/>
        <end position="286"/>
    </location>
</feature>
<feature type="transmembrane region" description="Helical" evidence="5">
    <location>
        <begin position="82"/>
        <end position="103"/>
    </location>
</feature>
<keyword evidence="2 5" id="KW-0812">Transmembrane</keyword>
<evidence type="ECO:0000256" key="2">
    <source>
        <dbReference type="ARBA" id="ARBA00022692"/>
    </source>
</evidence>
<dbReference type="RefSeq" id="WP_168884437.1">
    <property type="nucleotide sequence ID" value="NZ_JABAIL010000007.1"/>
</dbReference>
<comment type="subcellular location">
    <subcellularLocation>
        <location evidence="5">Cell membrane</location>
        <topology evidence="5">Multi-pass membrane protein</topology>
    </subcellularLocation>
    <subcellularLocation>
        <location evidence="1">Membrane</location>
        <topology evidence="1">Multi-pass membrane protein</topology>
    </subcellularLocation>
</comment>
<evidence type="ECO:0000313" key="6">
    <source>
        <dbReference type="EMBL" id="NLR93729.1"/>
    </source>
</evidence>
<feature type="transmembrane region" description="Helical" evidence="5">
    <location>
        <begin position="212"/>
        <end position="234"/>
    </location>
</feature>
<keyword evidence="4 5" id="KW-0472">Membrane</keyword>
<evidence type="ECO:0000256" key="1">
    <source>
        <dbReference type="ARBA" id="ARBA00004141"/>
    </source>
</evidence>
<dbReference type="PANTHER" id="PTHR43483">
    <property type="entry name" value="MEMBRANE TRANSPORTER PROTEIN HI_0806-RELATED"/>
    <property type="match status" value="1"/>
</dbReference>
<keyword evidence="3 5" id="KW-1133">Transmembrane helix</keyword>
<feature type="transmembrane region" description="Helical" evidence="5">
    <location>
        <begin position="179"/>
        <end position="200"/>
    </location>
</feature>